<evidence type="ECO:0000256" key="2">
    <source>
        <dbReference type="ARBA" id="ARBA00022630"/>
    </source>
</evidence>
<dbReference type="Gene3D" id="3.30.465.10">
    <property type="match status" value="2"/>
</dbReference>
<evidence type="ECO:0000256" key="5">
    <source>
        <dbReference type="SAM" id="SignalP"/>
    </source>
</evidence>
<evidence type="ECO:0000256" key="1">
    <source>
        <dbReference type="ARBA" id="ARBA00005466"/>
    </source>
</evidence>
<feature type="domain" description="FAD-binding PCMH-type" evidence="6">
    <location>
        <begin position="191"/>
        <end position="388"/>
    </location>
</feature>
<keyword evidence="8" id="KW-1185">Reference proteome</keyword>
<dbReference type="InterPro" id="IPR016169">
    <property type="entry name" value="FAD-bd_PCMH_sub2"/>
</dbReference>
<evidence type="ECO:0000313" key="7">
    <source>
        <dbReference type="EMBL" id="KAK3949213.1"/>
    </source>
</evidence>
<evidence type="ECO:0000313" key="8">
    <source>
        <dbReference type="Proteomes" id="UP001303222"/>
    </source>
</evidence>
<dbReference type="Pfam" id="PF01565">
    <property type="entry name" value="FAD_binding_4"/>
    <property type="match status" value="1"/>
</dbReference>
<protein>
    <recommendedName>
        <fullName evidence="6">FAD-binding PCMH-type domain-containing protein</fullName>
    </recommendedName>
</protein>
<dbReference type="GO" id="GO:0016491">
    <property type="term" value="F:oxidoreductase activity"/>
    <property type="evidence" value="ECO:0007669"/>
    <property type="project" value="UniProtKB-KW"/>
</dbReference>
<dbReference type="InterPro" id="IPR016164">
    <property type="entry name" value="FAD-linked_Oxase-like_C"/>
</dbReference>
<name>A0AAN6NQM0_9PEZI</name>
<dbReference type="AlphaFoldDB" id="A0AAN6NQM0"/>
<dbReference type="InterPro" id="IPR050432">
    <property type="entry name" value="FAD-linked_Oxidoreductases_BP"/>
</dbReference>
<gene>
    <name evidence="7" type="ORF">QBC32DRAFT_349731</name>
</gene>
<dbReference type="SUPFAM" id="SSF56176">
    <property type="entry name" value="FAD-binding/transporter-associated domain-like"/>
    <property type="match status" value="1"/>
</dbReference>
<evidence type="ECO:0000256" key="3">
    <source>
        <dbReference type="ARBA" id="ARBA00022827"/>
    </source>
</evidence>
<keyword evidence="5" id="KW-0732">Signal</keyword>
<organism evidence="7 8">
    <name type="scientific">Pseudoneurospora amorphoporcata</name>
    <dbReference type="NCBI Taxonomy" id="241081"/>
    <lineage>
        <taxon>Eukaryota</taxon>
        <taxon>Fungi</taxon>
        <taxon>Dikarya</taxon>
        <taxon>Ascomycota</taxon>
        <taxon>Pezizomycotina</taxon>
        <taxon>Sordariomycetes</taxon>
        <taxon>Sordariomycetidae</taxon>
        <taxon>Sordariales</taxon>
        <taxon>Sordariaceae</taxon>
        <taxon>Pseudoneurospora</taxon>
    </lineage>
</organism>
<feature type="signal peptide" evidence="5">
    <location>
        <begin position="1"/>
        <end position="27"/>
    </location>
</feature>
<dbReference type="EMBL" id="MU859224">
    <property type="protein sequence ID" value="KAK3949213.1"/>
    <property type="molecule type" value="Genomic_DNA"/>
</dbReference>
<dbReference type="SUPFAM" id="SSF55103">
    <property type="entry name" value="FAD-linked oxidases, C-terminal domain"/>
    <property type="match status" value="1"/>
</dbReference>
<feature type="chain" id="PRO_5043033558" description="FAD-binding PCMH-type domain-containing protein" evidence="5">
    <location>
        <begin position="28"/>
        <end position="662"/>
    </location>
</feature>
<comment type="similarity">
    <text evidence="1">Belongs to the oxygen-dependent FAD-linked oxidoreductase family.</text>
</comment>
<sequence>MFSPSPLKAALLSSALLLCTAPFPLHASNGNNRNHDNANPRPDLVQEPISHLLQQQQQQQQEQIAISSDDNANCRCIPEDACWPSPSQWSRFNQTVGGRVIATVPLASVCYPEDDLYDETKCAQLRENWHLTATHYLDSASVMNQFFARGPDGGRCDAFVEATSFGQTGEEVGKDDNEKKQKNQEGKRCSIGSNVVYSVNASSSTDFSHTMAFAHRHNIRLVIRNTGHDYLGKSTGFGALALWTHHLKDITFFDFDNTHEAAEQQKSVAYKGKAARLGAGVQVSDAFAAAKAHGLVLHGGNCESVGVVGGYTQGGGHSVLSSALGLGADQVLEWEVVIPPSPATGHAEPRLVTATPFNEYADLYWALSGGGGGTFGAVVSVTVKAWEDFETAGATLMFGAAGLQDRGIFVKGVQAWLEALPGIVDLGAGAIWFLLKDVLAVSPVMAPGVKANELKQAFRPVMDKLDGLGIPYASSFTDFPSFHDAVAAMVAQQNVTDANMGGRLIPRSLVTEKKGAEKLTAALDAIVSADGIVSGISVNIERARKLSKAYPNSVNPLFESAIHIGVFGFPYNHLDFAANIDAQDKITNVFGAALEKLTPGGGAYLNEGDPHQPDWQTTFYGENYDRLLAIKNKYDPEGLLYALTAVGSEQWVQQEDGRLCRA</sequence>
<dbReference type="GO" id="GO:0071949">
    <property type="term" value="F:FAD binding"/>
    <property type="evidence" value="ECO:0007669"/>
    <property type="project" value="InterPro"/>
</dbReference>
<dbReference type="PROSITE" id="PS51387">
    <property type="entry name" value="FAD_PCMH"/>
    <property type="match status" value="1"/>
</dbReference>
<dbReference type="Proteomes" id="UP001303222">
    <property type="component" value="Unassembled WGS sequence"/>
</dbReference>
<dbReference type="InterPro" id="IPR012951">
    <property type="entry name" value="BBE"/>
</dbReference>
<proteinExistence type="inferred from homology"/>
<keyword evidence="4" id="KW-0560">Oxidoreductase</keyword>
<dbReference type="InterPro" id="IPR036318">
    <property type="entry name" value="FAD-bd_PCMH-like_sf"/>
</dbReference>
<dbReference type="InterPro" id="IPR016166">
    <property type="entry name" value="FAD-bd_PCMH"/>
</dbReference>
<dbReference type="PANTHER" id="PTHR13878">
    <property type="entry name" value="GULONOLACTONE OXIDASE"/>
    <property type="match status" value="1"/>
</dbReference>
<evidence type="ECO:0000256" key="4">
    <source>
        <dbReference type="ARBA" id="ARBA00023002"/>
    </source>
</evidence>
<comment type="caution">
    <text evidence="7">The sequence shown here is derived from an EMBL/GenBank/DDBJ whole genome shotgun (WGS) entry which is preliminary data.</text>
</comment>
<dbReference type="InterPro" id="IPR006094">
    <property type="entry name" value="Oxid_FAD_bind_N"/>
</dbReference>
<evidence type="ECO:0000259" key="6">
    <source>
        <dbReference type="PROSITE" id="PS51387"/>
    </source>
</evidence>
<accession>A0AAN6NQM0</accession>
<keyword evidence="2" id="KW-0285">Flavoprotein</keyword>
<reference evidence="7" key="2">
    <citation type="submission" date="2023-06" db="EMBL/GenBank/DDBJ databases">
        <authorList>
            <consortium name="Lawrence Berkeley National Laboratory"/>
            <person name="Mondo S.J."/>
            <person name="Hensen N."/>
            <person name="Bonometti L."/>
            <person name="Westerberg I."/>
            <person name="Brannstrom I.O."/>
            <person name="Guillou S."/>
            <person name="Cros-Aarteil S."/>
            <person name="Calhoun S."/>
            <person name="Haridas S."/>
            <person name="Kuo A."/>
            <person name="Pangilinan J."/>
            <person name="Riley R."/>
            <person name="Labutti K."/>
            <person name="Andreopoulos B."/>
            <person name="Lipzen A."/>
            <person name="Chen C."/>
            <person name="Yanf M."/>
            <person name="Daum C."/>
            <person name="Ng V."/>
            <person name="Clum A."/>
            <person name="Steindorff A."/>
            <person name="Ohm R."/>
            <person name="Martin F."/>
            <person name="Silar P."/>
            <person name="Natvig D."/>
            <person name="Lalanne C."/>
            <person name="Gautier V."/>
            <person name="Ament-Velasquez S.L."/>
            <person name="Kruys A."/>
            <person name="Hutchinson M.I."/>
            <person name="Powell A.J."/>
            <person name="Barry K."/>
            <person name="Miller A.N."/>
            <person name="Grigoriev I.V."/>
            <person name="Debuchy R."/>
            <person name="Gladieux P."/>
            <person name="Thoren M.H."/>
            <person name="Johannesson H."/>
        </authorList>
    </citation>
    <scope>NUCLEOTIDE SEQUENCE</scope>
    <source>
        <strain evidence="7">CBS 626.80</strain>
    </source>
</reference>
<keyword evidence="3" id="KW-0274">FAD</keyword>
<dbReference type="PANTHER" id="PTHR13878:SF91">
    <property type="entry name" value="FAD BINDING DOMAIN PROTEIN (AFU_ORTHOLOGUE AFUA_6G12070)-RELATED"/>
    <property type="match status" value="1"/>
</dbReference>
<dbReference type="Pfam" id="PF08031">
    <property type="entry name" value="BBE"/>
    <property type="match status" value="1"/>
</dbReference>
<reference evidence="7" key="1">
    <citation type="journal article" date="2023" name="Mol. Phylogenet. Evol.">
        <title>Genome-scale phylogeny and comparative genomics of the fungal order Sordariales.</title>
        <authorList>
            <person name="Hensen N."/>
            <person name="Bonometti L."/>
            <person name="Westerberg I."/>
            <person name="Brannstrom I.O."/>
            <person name="Guillou S."/>
            <person name="Cros-Aarteil S."/>
            <person name="Calhoun S."/>
            <person name="Haridas S."/>
            <person name="Kuo A."/>
            <person name="Mondo S."/>
            <person name="Pangilinan J."/>
            <person name="Riley R."/>
            <person name="LaButti K."/>
            <person name="Andreopoulos B."/>
            <person name="Lipzen A."/>
            <person name="Chen C."/>
            <person name="Yan M."/>
            <person name="Daum C."/>
            <person name="Ng V."/>
            <person name="Clum A."/>
            <person name="Steindorff A."/>
            <person name="Ohm R.A."/>
            <person name="Martin F."/>
            <person name="Silar P."/>
            <person name="Natvig D.O."/>
            <person name="Lalanne C."/>
            <person name="Gautier V."/>
            <person name="Ament-Velasquez S.L."/>
            <person name="Kruys A."/>
            <person name="Hutchinson M.I."/>
            <person name="Powell A.J."/>
            <person name="Barry K."/>
            <person name="Miller A.N."/>
            <person name="Grigoriev I.V."/>
            <person name="Debuchy R."/>
            <person name="Gladieux P."/>
            <person name="Hiltunen Thoren M."/>
            <person name="Johannesson H."/>
        </authorList>
    </citation>
    <scope>NUCLEOTIDE SEQUENCE</scope>
    <source>
        <strain evidence="7">CBS 626.80</strain>
    </source>
</reference>